<dbReference type="Pfam" id="PF03446">
    <property type="entry name" value="NAD_binding_2"/>
    <property type="match status" value="1"/>
</dbReference>
<dbReference type="Pfam" id="PF14833">
    <property type="entry name" value="NAD_binding_11"/>
    <property type="match status" value="1"/>
</dbReference>
<dbReference type="PANTHER" id="PTHR43580">
    <property type="entry name" value="OXIDOREDUCTASE GLYR1-RELATED"/>
    <property type="match status" value="1"/>
</dbReference>
<dbReference type="InterPro" id="IPR036291">
    <property type="entry name" value="NAD(P)-bd_dom_sf"/>
</dbReference>
<dbReference type="RefSeq" id="WP_081481899.1">
    <property type="nucleotide sequence ID" value="NZ_JAQFWU010000024.1"/>
</dbReference>
<evidence type="ECO:0000259" key="5">
    <source>
        <dbReference type="Pfam" id="PF14833"/>
    </source>
</evidence>
<evidence type="ECO:0000259" key="4">
    <source>
        <dbReference type="Pfam" id="PF03446"/>
    </source>
</evidence>
<dbReference type="InterPro" id="IPR008927">
    <property type="entry name" value="6-PGluconate_DH-like_C_sf"/>
</dbReference>
<dbReference type="InterPro" id="IPR015815">
    <property type="entry name" value="HIBADH-related"/>
</dbReference>
<dbReference type="GO" id="GO:0016491">
    <property type="term" value="F:oxidoreductase activity"/>
    <property type="evidence" value="ECO:0007669"/>
    <property type="project" value="UniProtKB-KW"/>
</dbReference>
<dbReference type="Proteomes" id="UP000247346">
    <property type="component" value="Unassembled WGS sequence"/>
</dbReference>
<feature type="domain" description="6-phosphogluconate dehydrogenase NADP-binding" evidence="4">
    <location>
        <begin position="3"/>
        <end position="160"/>
    </location>
</feature>
<dbReference type="PIRSF" id="PIRSF000103">
    <property type="entry name" value="HIBADH"/>
    <property type="match status" value="1"/>
</dbReference>
<evidence type="ECO:0000256" key="1">
    <source>
        <dbReference type="ARBA" id="ARBA00023002"/>
    </source>
</evidence>
<gene>
    <name evidence="6" type="ORF">XsacCFBP4641_05250</name>
</gene>
<dbReference type="Gene3D" id="1.10.1040.10">
    <property type="entry name" value="N-(1-d-carboxylethyl)-l-norvaline Dehydrogenase, domain 2"/>
    <property type="match status" value="1"/>
</dbReference>
<organism evidence="6 7">
    <name type="scientific">Xanthomonas sacchari</name>
    <dbReference type="NCBI Taxonomy" id="56458"/>
    <lineage>
        <taxon>Bacteria</taxon>
        <taxon>Pseudomonadati</taxon>
        <taxon>Pseudomonadota</taxon>
        <taxon>Gammaproteobacteria</taxon>
        <taxon>Lysobacterales</taxon>
        <taxon>Lysobacteraceae</taxon>
        <taxon>Xanthomonas</taxon>
    </lineage>
</organism>
<dbReference type="InterPro" id="IPR051265">
    <property type="entry name" value="HIBADH-related_NP60_sf"/>
</dbReference>
<evidence type="ECO:0000313" key="6">
    <source>
        <dbReference type="EMBL" id="PPU83784.1"/>
    </source>
</evidence>
<sequence length="292" mass="30155">MTTIGFLGLGTMGQPIALNLLRAGHALTVWNRSPAAAQPLLEAGAQLAAQPADAVRGPVLFSMLADDTAVRETLLDRGALDALTAGSVHVNMATISVALARELHALHAERGVAYLAMPVLGRVEVAAAGQLNLLAAGDAAALARVQPLLDVIGRKTWYFGAAPEQANAVKLAANLCLASAIGTMAEASALVRGHGVEAADFLDMLTSTVFAAPAYQTYGGMIAEQRYSPAGFKATLGLKDVRLALNAGETRHVPMPLAAVLRDAFIEAIAHGDGELDWAALAKVAARRAGQA</sequence>
<dbReference type="OrthoDB" id="9786703at2"/>
<dbReference type="Gene3D" id="3.40.50.720">
    <property type="entry name" value="NAD(P)-binding Rossmann-like Domain"/>
    <property type="match status" value="1"/>
</dbReference>
<dbReference type="GO" id="GO:0050661">
    <property type="term" value="F:NADP binding"/>
    <property type="evidence" value="ECO:0007669"/>
    <property type="project" value="InterPro"/>
</dbReference>
<feature type="domain" description="3-hydroxyisobutyrate dehydrogenase-like NAD-binding" evidence="5">
    <location>
        <begin position="166"/>
        <end position="284"/>
    </location>
</feature>
<dbReference type="InterPro" id="IPR013328">
    <property type="entry name" value="6PGD_dom2"/>
</dbReference>
<dbReference type="EMBL" id="MDEK01000004">
    <property type="protein sequence ID" value="PPU83784.1"/>
    <property type="molecule type" value="Genomic_DNA"/>
</dbReference>
<feature type="active site" evidence="3">
    <location>
        <position position="170"/>
    </location>
</feature>
<dbReference type="InterPro" id="IPR006115">
    <property type="entry name" value="6PGDH_NADP-bd"/>
</dbReference>
<dbReference type="InterPro" id="IPR029154">
    <property type="entry name" value="HIBADH-like_NADP-bd"/>
</dbReference>
<dbReference type="PANTHER" id="PTHR43580:SF2">
    <property type="entry name" value="CYTOKINE-LIKE NUCLEAR FACTOR N-PAC"/>
    <property type="match status" value="1"/>
</dbReference>
<dbReference type="SUPFAM" id="SSF48179">
    <property type="entry name" value="6-phosphogluconate dehydrogenase C-terminal domain-like"/>
    <property type="match status" value="1"/>
</dbReference>
<comment type="caution">
    <text evidence="6">The sequence shown here is derived from an EMBL/GenBank/DDBJ whole genome shotgun (WGS) entry which is preliminary data.</text>
</comment>
<keyword evidence="1" id="KW-0560">Oxidoreductase</keyword>
<accession>A0A2P5Z6C4</accession>
<dbReference type="AlphaFoldDB" id="A0A2P5Z6C4"/>
<evidence type="ECO:0000256" key="2">
    <source>
        <dbReference type="ARBA" id="ARBA00023027"/>
    </source>
</evidence>
<dbReference type="GO" id="GO:0051287">
    <property type="term" value="F:NAD binding"/>
    <property type="evidence" value="ECO:0007669"/>
    <property type="project" value="InterPro"/>
</dbReference>
<dbReference type="STRING" id="56458.SB85_11540"/>
<protein>
    <submittedName>
        <fullName evidence="6">NAD(P)-dependent oxidoreductase</fullName>
    </submittedName>
</protein>
<dbReference type="SUPFAM" id="SSF51735">
    <property type="entry name" value="NAD(P)-binding Rossmann-fold domains"/>
    <property type="match status" value="1"/>
</dbReference>
<keyword evidence="2" id="KW-0520">NAD</keyword>
<reference evidence="6 7" key="1">
    <citation type="submission" date="2016-08" db="EMBL/GenBank/DDBJ databases">
        <authorList>
            <person name="Seilhamer J.J."/>
        </authorList>
    </citation>
    <scope>NUCLEOTIDE SEQUENCE [LARGE SCALE GENOMIC DNA]</scope>
    <source>
        <strain evidence="6 7">CFBP4641</strain>
    </source>
</reference>
<name>A0A2P5Z6C4_9XANT</name>
<evidence type="ECO:0000313" key="7">
    <source>
        <dbReference type="Proteomes" id="UP000247346"/>
    </source>
</evidence>
<proteinExistence type="predicted"/>
<evidence type="ECO:0000256" key="3">
    <source>
        <dbReference type="PIRSR" id="PIRSR000103-1"/>
    </source>
</evidence>